<gene>
    <name evidence="1" type="ORF">SAMN02745910_02849</name>
</gene>
<protein>
    <recommendedName>
        <fullName evidence="3">TetR family transcriptional regulator</fullName>
    </recommendedName>
</protein>
<accession>A0A1I6APB4</accession>
<dbReference type="RefSeq" id="WP_061803167.1">
    <property type="nucleotide sequence ID" value="NZ_FOXX01000007.1"/>
</dbReference>
<dbReference type="Gene3D" id="1.10.357.10">
    <property type="entry name" value="Tetracycline Repressor, domain 2"/>
    <property type="match status" value="1"/>
</dbReference>
<dbReference type="GeneID" id="93711478"/>
<organism evidence="1 2">
    <name type="scientific">Priestia endophytica DSM 13796</name>
    <dbReference type="NCBI Taxonomy" id="1121089"/>
    <lineage>
        <taxon>Bacteria</taxon>
        <taxon>Bacillati</taxon>
        <taxon>Bacillota</taxon>
        <taxon>Bacilli</taxon>
        <taxon>Bacillales</taxon>
        <taxon>Bacillaceae</taxon>
        <taxon>Priestia</taxon>
    </lineage>
</organism>
<evidence type="ECO:0000313" key="2">
    <source>
        <dbReference type="Proteomes" id="UP000182762"/>
    </source>
</evidence>
<evidence type="ECO:0000313" key="1">
    <source>
        <dbReference type="EMBL" id="SFQ70486.1"/>
    </source>
</evidence>
<keyword evidence="2" id="KW-1185">Reference proteome</keyword>
<evidence type="ECO:0008006" key="3">
    <source>
        <dbReference type="Google" id="ProtNLM"/>
    </source>
</evidence>
<dbReference type="Proteomes" id="UP000182762">
    <property type="component" value="Unassembled WGS sequence"/>
</dbReference>
<name>A0A1I6APB4_9BACI</name>
<dbReference type="EMBL" id="FOXX01000007">
    <property type="protein sequence ID" value="SFQ70486.1"/>
    <property type="molecule type" value="Genomic_DNA"/>
</dbReference>
<comment type="caution">
    <text evidence="1">The sequence shown here is derived from an EMBL/GenBank/DDBJ whole genome shotgun (WGS) entry which is preliminary data.</text>
</comment>
<reference evidence="1 2" key="1">
    <citation type="submission" date="2016-10" db="EMBL/GenBank/DDBJ databases">
        <authorList>
            <person name="Varghese N."/>
            <person name="Submissions S."/>
        </authorList>
    </citation>
    <scope>NUCLEOTIDE SEQUENCE [LARGE SCALE GENOMIC DNA]</scope>
    <source>
        <strain evidence="1 2">DSM 13796</strain>
    </source>
</reference>
<sequence>MEFLLYAMRNESVRRKWTELILESVEQISKLIQQMDVKTDEKSKLSSEELAWTILSLENGMAIFHFIAKDNVPVKLYGKALQNLLH</sequence>
<proteinExistence type="predicted"/>
<dbReference type="SUPFAM" id="SSF48498">
    <property type="entry name" value="Tetracyclin repressor-like, C-terminal domain"/>
    <property type="match status" value="1"/>
</dbReference>
<dbReference type="InterPro" id="IPR036271">
    <property type="entry name" value="Tet_transcr_reg_TetR-rel_C_sf"/>
</dbReference>